<dbReference type="Proteomes" id="UP000620559">
    <property type="component" value="Unassembled WGS sequence"/>
</dbReference>
<reference evidence="1" key="1">
    <citation type="submission" date="2020-10" db="EMBL/GenBank/DDBJ databases">
        <authorList>
            <person name="Castelo-Branco R."/>
            <person name="Eusebio N."/>
            <person name="Adriana R."/>
            <person name="Vieira A."/>
            <person name="Brugerolle De Fraissinette N."/>
            <person name="Rezende De Castro R."/>
            <person name="Schneider M.P."/>
            <person name="Vasconcelos V."/>
            <person name="Leao P.N."/>
        </authorList>
    </citation>
    <scope>NUCLEOTIDE SEQUENCE</scope>
    <source>
        <strain evidence="1">LEGE 06105</strain>
    </source>
</reference>
<sequence length="48" mass="5646">MWEKLLVSIGLTFTLHLCMQVGLFSLSHNIQENIPTETFWVLAQKRDR</sequence>
<accession>A0A8J7F5U4</accession>
<evidence type="ECO:0000313" key="1">
    <source>
        <dbReference type="EMBL" id="MBE9215880.1"/>
    </source>
</evidence>
<name>A0A8J7F5U4_9CYAN</name>
<proteinExistence type="predicted"/>
<comment type="caution">
    <text evidence="1">The sequence shown here is derived from an EMBL/GenBank/DDBJ whole genome shotgun (WGS) entry which is preliminary data.</text>
</comment>
<dbReference type="RefSeq" id="WP_193924147.1">
    <property type="nucleotide sequence ID" value="NZ_JADEWL010000124.1"/>
</dbReference>
<dbReference type="AlphaFoldDB" id="A0A8J7F5U4"/>
<gene>
    <name evidence="1" type="ORF">IQ247_25000</name>
</gene>
<protein>
    <submittedName>
        <fullName evidence="1">Uncharacterized protein</fullName>
    </submittedName>
</protein>
<dbReference type="EMBL" id="JADEWL010000124">
    <property type="protein sequence ID" value="MBE9215880.1"/>
    <property type="molecule type" value="Genomic_DNA"/>
</dbReference>
<evidence type="ECO:0000313" key="2">
    <source>
        <dbReference type="Proteomes" id="UP000620559"/>
    </source>
</evidence>
<keyword evidence="2" id="KW-1185">Reference proteome</keyword>
<organism evidence="1 2">
    <name type="scientific">Plectonema cf. radiosum LEGE 06105</name>
    <dbReference type="NCBI Taxonomy" id="945769"/>
    <lineage>
        <taxon>Bacteria</taxon>
        <taxon>Bacillati</taxon>
        <taxon>Cyanobacteriota</taxon>
        <taxon>Cyanophyceae</taxon>
        <taxon>Oscillatoriophycideae</taxon>
        <taxon>Oscillatoriales</taxon>
        <taxon>Microcoleaceae</taxon>
        <taxon>Plectonema</taxon>
    </lineage>
</organism>